<feature type="chain" id="PRO_5044257232" description="Ribophorin II C-terminal domain-containing protein" evidence="9">
    <location>
        <begin position="22"/>
        <end position="367"/>
    </location>
</feature>
<dbReference type="InterPro" id="IPR056790">
    <property type="entry name" value="Ribophorin_II_C"/>
</dbReference>
<evidence type="ECO:0000313" key="12">
    <source>
        <dbReference type="Proteomes" id="UP000094526"/>
    </source>
</evidence>
<gene>
    <name evidence="11" type="ORF">CLCR_00867</name>
</gene>
<keyword evidence="4" id="KW-0256">Endoplasmic reticulum</keyword>
<keyword evidence="6 8" id="KW-0472">Membrane</keyword>
<evidence type="ECO:0000256" key="5">
    <source>
        <dbReference type="ARBA" id="ARBA00022989"/>
    </source>
</evidence>
<comment type="caution">
    <text evidence="11">The sequence shown here is derived from an EMBL/GenBank/DDBJ whole genome shotgun (WGS) entry which is preliminary data.</text>
</comment>
<evidence type="ECO:0000256" key="4">
    <source>
        <dbReference type="ARBA" id="ARBA00022824"/>
    </source>
</evidence>
<dbReference type="UniPathway" id="UPA00378"/>
<dbReference type="Proteomes" id="UP000094526">
    <property type="component" value="Unassembled WGS sequence"/>
</dbReference>
<feature type="signal peptide" evidence="9">
    <location>
        <begin position="1"/>
        <end position="21"/>
    </location>
</feature>
<dbReference type="Pfam" id="PF25147">
    <property type="entry name" value="Ribophorin_II_C"/>
    <property type="match status" value="1"/>
</dbReference>
<accession>A0A1C1D1G2</accession>
<evidence type="ECO:0000256" key="2">
    <source>
        <dbReference type="ARBA" id="ARBA00022692"/>
    </source>
</evidence>
<feature type="transmembrane region" description="Helical" evidence="8">
    <location>
        <begin position="268"/>
        <end position="292"/>
    </location>
</feature>
<dbReference type="eggNOG" id="KOG2447">
    <property type="taxonomic scope" value="Eukaryota"/>
</dbReference>
<keyword evidence="5 8" id="KW-1133">Transmembrane helix</keyword>
<feature type="transmembrane region" description="Helical" evidence="8">
    <location>
        <begin position="312"/>
        <end position="331"/>
    </location>
</feature>
<dbReference type="VEuPathDB" id="FungiDB:G647_10106"/>
<keyword evidence="3 9" id="KW-0732">Signal</keyword>
<protein>
    <recommendedName>
        <fullName evidence="10">Ribophorin II C-terminal domain-containing protein</fullName>
    </recommendedName>
</protein>
<evidence type="ECO:0000256" key="3">
    <source>
        <dbReference type="ARBA" id="ARBA00022729"/>
    </source>
</evidence>
<evidence type="ECO:0000256" key="6">
    <source>
        <dbReference type="ARBA" id="ARBA00023136"/>
    </source>
</evidence>
<evidence type="ECO:0000259" key="10">
    <source>
        <dbReference type="Pfam" id="PF25147"/>
    </source>
</evidence>
<evidence type="ECO:0000313" key="11">
    <source>
        <dbReference type="EMBL" id="OCT54551.1"/>
    </source>
</evidence>
<keyword evidence="12" id="KW-1185">Reference proteome</keyword>
<dbReference type="OrthoDB" id="432292at2759"/>
<dbReference type="GO" id="GO:0006487">
    <property type="term" value="P:protein N-linked glycosylation"/>
    <property type="evidence" value="ECO:0007669"/>
    <property type="project" value="TreeGrafter"/>
</dbReference>
<dbReference type="EMBL" id="LGRB01000004">
    <property type="protein sequence ID" value="OCT54551.1"/>
    <property type="molecule type" value="Genomic_DNA"/>
</dbReference>
<dbReference type="AlphaFoldDB" id="A0A1C1D1G2"/>
<keyword evidence="2 8" id="KW-0812">Transmembrane</keyword>
<dbReference type="PANTHER" id="PTHR12640:SF0">
    <property type="entry name" value="DOLICHYL-DIPHOSPHOOLIGOSACCHARIDE--PROTEIN GLYCOSYLTRANSFERASE SUBUNIT 2"/>
    <property type="match status" value="1"/>
</dbReference>
<organism evidence="11 12">
    <name type="scientific">Cladophialophora carrionii</name>
    <dbReference type="NCBI Taxonomy" id="86049"/>
    <lineage>
        <taxon>Eukaryota</taxon>
        <taxon>Fungi</taxon>
        <taxon>Dikarya</taxon>
        <taxon>Ascomycota</taxon>
        <taxon>Pezizomycotina</taxon>
        <taxon>Eurotiomycetes</taxon>
        <taxon>Chaetothyriomycetidae</taxon>
        <taxon>Chaetothyriales</taxon>
        <taxon>Herpotrichiellaceae</taxon>
        <taxon>Cladophialophora</taxon>
    </lineage>
</organism>
<feature type="region of interest" description="Disordered" evidence="7">
    <location>
        <begin position="137"/>
        <end position="157"/>
    </location>
</feature>
<dbReference type="PANTHER" id="PTHR12640">
    <property type="entry name" value="RIBOPHORIN II"/>
    <property type="match status" value="1"/>
</dbReference>
<feature type="domain" description="Ribophorin II C-terminal" evidence="10">
    <location>
        <begin position="259"/>
        <end position="362"/>
    </location>
</feature>
<evidence type="ECO:0000256" key="7">
    <source>
        <dbReference type="SAM" id="MobiDB-lite"/>
    </source>
</evidence>
<reference evidence="12" key="1">
    <citation type="submission" date="2015-07" db="EMBL/GenBank/DDBJ databases">
        <authorList>
            <person name="Teixeira M.M."/>
            <person name="Souza R.C."/>
            <person name="Almeida L.G."/>
            <person name="Vicente V.A."/>
            <person name="de Hoog S."/>
            <person name="Bocca A.L."/>
            <person name="de Almeida S.R."/>
            <person name="Vasconcelos A.T."/>
            <person name="Felipe M.S."/>
        </authorList>
    </citation>
    <scope>NUCLEOTIDE SEQUENCE [LARGE SCALE GENOMIC DNA]</scope>
    <source>
        <strain evidence="12">KSF</strain>
    </source>
</reference>
<comment type="subcellular location">
    <subcellularLocation>
        <location evidence="1">Endoplasmic reticulum membrane</location>
        <topology evidence="1">Multi-pass membrane protein</topology>
    </subcellularLocation>
</comment>
<dbReference type="GO" id="GO:0008250">
    <property type="term" value="C:oligosaccharyltransferase complex"/>
    <property type="evidence" value="ECO:0007669"/>
    <property type="project" value="InterPro"/>
</dbReference>
<evidence type="ECO:0000256" key="9">
    <source>
        <dbReference type="SAM" id="SignalP"/>
    </source>
</evidence>
<dbReference type="VEuPathDB" id="FungiDB:CLCR_00867"/>
<feature type="transmembrane region" description="Helical" evidence="8">
    <location>
        <begin position="337"/>
        <end position="355"/>
    </location>
</feature>
<evidence type="ECO:0000256" key="1">
    <source>
        <dbReference type="ARBA" id="ARBA00004477"/>
    </source>
</evidence>
<dbReference type="STRING" id="86049.A0A1C1D1G2"/>
<proteinExistence type="predicted"/>
<evidence type="ECO:0000256" key="8">
    <source>
        <dbReference type="SAM" id="Phobius"/>
    </source>
</evidence>
<name>A0A1C1D1G2_9EURO</name>
<sequence length="367" mass="39611">MRLPQTLLLLVSALGSTVSAASSWTFADGSLSVTSKGAGSKDGGVKEKLVPSQQLSNAVSLGSADTLKITLTIQEGKTAKRPHQAFLLVQDQDRRLDVSYPFSVKESGKAVVSLVSRVPLDTKEKGRRRENMKATMCDSQSIPPNDSMVDTQTSTPSHYFPNPRTYRCLEPIYLLLDVLLTPNLLPPRSQTQRDLPAQFLAPNTSLTTSIILASFGASTPGYNQAAFTLQPTASDPSTPFPATETPLRYGKLPEIHHIFRSDPKSPPVIISLVFFGGVLATIPFLVAVWLYLGANISALPSALSVSPVSHTLFVSSVAGIEFVFFLYYTSWNLFQTLPALGVLGVIAFLSGSRALGEVQERRLGGTR</sequence>
<dbReference type="InterPro" id="IPR008814">
    <property type="entry name" value="Swp1"/>
</dbReference>